<dbReference type="Gene3D" id="1.20.1280.50">
    <property type="match status" value="1"/>
</dbReference>
<name>A0A3L6RVM6_PANMI</name>
<dbReference type="InterPro" id="IPR001810">
    <property type="entry name" value="F-box_dom"/>
</dbReference>
<evidence type="ECO:0000259" key="2">
    <source>
        <dbReference type="PROSITE" id="PS50181"/>
    </source>
</evidence>
<comment type="caution">
    <text evidence="3">The sequence shown here is derived from an EMBL/GenBank/DDBJ whole genome shotgun (WGS) entry which is preliminary data.</text>
</comment>
<organism evidence="3 4">
    <name type="scientific">Panicum miliaceum</name>
    <name type="common">Proso millet</name>
    <name type="synonym">Broomcorn millet</name>
    <dbReference type="NCBI Taxonomy" id="4540"/>
    <lineage>
        <taxon>Eukaryota</taxon>
        <taxon>Viridiplantae</taxon>
        <taxon>Streptophyta</taxon>
        <taxon>Embryophyta</taxon>
        <taxon>Tracheophyta</taxon>
        <taxon>Spermatophyta</taxon>
        <taxon>Magnoliopsida</taxon>
        <taxon>Liliopsida</taxon>
        <taxon>Poales</taxon>
        <taxon>Poaceae</taxon>
        <taxon>PACMAD clade</taxon>
        <taxon>Panicoideae</taxon>
        <taxon>Panicodae</taxon>
        <taxon>Paniceae</taxon>
        <taxon>Panicinae</taxon>
        <taxon>Panicum</taxon>
        <taxon>Panicum sect. Panicum</taxon>
    </lineage>
</organism>
<evidence type="ECO:0000313" key="4">
    <source>
        <dbReference type="Proteomes" id="UP000275267"/>
    </source>
</evidence>
<dbReference type="PANTHER" id="PTHR31111">
    <property type="entry name" value="BNAA05G37150D PROTEIN-RELATED"/>
    <property type="match status" value="1"/>
</dbReference>
<dbReference type="STRING" id="4540.A0A3L6RVM6"/>
<evidence type="ECO:0000256" key="1">
    <source>
        <dbReference type="SAM" id="MobiDB-lite"/>
    </source>
</evidence>
<dbReference type="PROSITE" id="PS50181">
    <property type="entry name" value="FBOX"/>
    <property type="match status" value="1"/>
</dbReference>
<dbReference type="InterPro" id="IPR036047">
    <property type="entry name" value="F-box-like_dom_sf"/>
</dbReference>
<evidence type="ECO:0000313" key="3">
    <source>
        <dbReference type="EMBL" id="RLN09858.1"/>
    </source>
</evidence>
<dbReference type="EMBL" id="PQIB02000007">
    <property type="protein sequence ID" value="RLN09858.1"/>
    <property type="molecule type" value="Genomic_DNA"/>
</dbReference>
<sequence length="493" mass="53792">MATPKLCNAGDLPLDAVYEILLRLPAKPLCRLRAACRLWRSLLSDPEFAAAHAAREPPLIIAGYNCYSSEISLVNIMDLSGDIVKQVRLDGHRVMSMPLHLACVRTTADGSCRLVDSAAATGSKSMQHCYSHVREGEHPIDCDGAKYLFGQVASTAEYKALRKVTPSHVGEYGFLYEVCTLSRGGRRPQWRAVQGPPNTFGWAEGTSVAIGGLVYFLMADVYLGVRRKTPVIQQAGYMHSTLRQKSGGPTSRDPKAFFPDNNNDNNNNIAAGDPNHRYREIQLSLASLNGSLVIVHGPSPNMDIWFLMDAEKGLWVKKYSILIERSCSYFWPLVVLDDGRIVIVLHGRREEIKQQSAMPPDPEVPAPAPPSPAHPRSALRRAAPRHGADTPGDDGSPHHTSATLLPRNPTPGRQPPPRPPARASNVTAVRRRLLPPPRHRVRRGRSRTPACGASSEHTDHATERHGGRPPAGELPSGNASARNGADRGRDASC</sequence>
<feature type="compositionally biased region" description="Basic and acidic residues" evidence="1">
    <location>
        <begin position="456"/>
        <end position="466"/>
    </location>
</feature>
<dbReference type="SMART" id="SM00256">
    <property type="entry name" value="FBOX"/>
    <property type="match status" value="1"/>
</dbReference>
<feature type="compositionally biased region" description="Pro residues" evidence="1">
    <location>
        <begin position="359"/>
        <end position="373"/>
    </location>
</feature>
<proteinExistence type="predicted"/>
<protein>
    <recommendedName>
        <fullName evidence="2">F-box domain-containing protein</fullName>
    </recommendedName>
</protein>
<feature type="domain" description="F-box" evidence="2">
    <location>
        <begin position="6"/>
        <end position="52"/>
    </location>
</feature>
<feature type="compositionally biased region" description="Basic and acidic residues" evidence="1">
    <location>
        <begin position="484"/>
        <end position="493"/>
    </location>
</feature>
<dbReference type="Pfam" id="PF00646">
    <property type="entry name" value="F-box"/>
    <property type="match status" value="1"/>
</dbReference>
<gene>
    <name evidence="3" type="ORF">C2845_PM11G10230</name>
</gene>
<dbReference type="SUPFAM" id="SSF81383">
    <property type="entry name" value="F-box domain"/>
    <property type="match status" value="1"/>
</dbReference>
<dbReference type="Proteomes" id="UP000275267">
    <property type="component" value="Unassembled WGS sequence"/>
</dbReference>
<keyword evidence="4" id="KW-1185">Reference proteome</keyword>
<reference evidence="4" key="1">
    <citation type="journal article" date="2019" name="Nat. Commun.">
        <title>The genome of broomcorn millet.</title>
        <authorList>
            <person name="Zou C."/>
            <person name="Miki D."/>
            <person name="Li D."/>
            <person name="Tang Q."/>
            <person name="Xiao L."/>
            <person name="Rajput S."/>
            <person name="Deng P."/>
            <person name="Jia W."/>
            <person name="Huang R."/>
            <person name="Zhang M."/>
            <person name="Sun Y."/>
            <person name="Hu J."/>
            <person name="Fu X."/>
            <person name="Schnable P.S."/>
            <person name="Li F."/>
            <person name="Zhang H."/>
            <person name="Feng B."/>
            <person name="Zhu X."/>
            <person name="Liu R."/>
            <person name="Schnable J.C."/>
            <person name="Zhu J.-K."/>
            <person name="Zhang H."/>
        </authorList>
    </citation>
    <scope>NUCLEOTIDE SEQUENCE [LARGE SCALE GENOMIC DNA]</scope>
</reference>
<feature type="compositionally biased region" description="Basic residues" evidence="1">
    <location>
        <begin position="429"/>
        <end position="446"/>
    </location>
</feature>
<feature type="region of interest" description="Disordered" evidence="1">
    <location>
        <begin position="352"/>
        <end position="493"/>
    </location>
</feature>
<feature type="compositionally biased region" description="Pro residues" evidence="1">
    <location>
        <begin position="408"/>
        <end position="420"/>
    </location>
</feature>
<dbReference type="AlphaFoldDB" id="A0A3L6RVM6"/>
<accession>A0A3L6RVM6</accession>
<dbReference type="CDD" id="cd22157">
    <property type="entry name" value="F-box_AtFBW1-like"/>
    <property type="match status" value="1"/>
</dbReference>
<dbReference type="OrthoDB" id="611007at2759"/>
<dbReference type="PANTHER" id="PTHR31111:SF133">
    <property type="entry name" value="OS07G0196600 PROTEIN"/>
    <property type="match status" value="1"/>
</dbReference>